<evidence type="ECO:0000313" key="1">
    <source>
        <dbReference type="EMBL" id="PXW41397.1"/>
    </source>
</evidence>
<name>A0A318FFK3_KLEOX</name>
<sequence>MNRYIQEVLDAHIVIENWLSQGEGSIEALMLRFSADFTMIPTNGIRMSHQVVSAFFKGACARRPGLKIVVDSAALLAEWQDGAAVEYCETQYLPGKEKSVRWSTVIFRLQEEKVVWLHLHETAQG</sequence>
<comment type="caution">
    <text evidence="1">The sequence shown here is derived from an EMBL/GenBank/DDBJ whole genome shotgun (WGS) entry which is preliminary data.</text>
</comment>
<dbReference type="AlphaFoldDB" id="A0A318FFK3"/>
<dbReference type="SUPFAM" id="SSF54427">
    <property type="entry name" value="NTF2-like"/>
    <property type="match status" value="1"/>
</dbReference>
<dbReference type="Gene3D" id="3.10.450.50">
    <property type="match status" value="1"/>
</dbReference>
<accession>A0A318FFK3</accession>
<dbReference type="Proteomes" id="UP000247485">
    <property type="component" value="Unassembled WGS sequence"/>
</dbReference>
<reference evidence="1 2" key="1">
    <citation type="submission" date="2018-05" db="EMBL/GenBank/DDBJ databases">
        <title>Freshwater and sediment microbial communities from various areas in North America, analyzing microbe dynamics in response to fracking.</title>
        <authorList>
            <person name="Lamendella R."/>
        </authorList>
    </citation>
    <scope>NUCLEOTIDE SEQUENCE [LARGE SCALE GENOMIC DNA]</scope>
    <source>
        <strain evidence="1 2">67</strain>
    </source>
</reference>
<organism evidence="1 2">
    <name type="scientific">Klebsiella oxytoca</name>
    <dbReference type="NCBI Taxonomy" id="571"/>
    <lineage>
        <taxon>Bacteria</taxon>
        <taxon>Pseudomonadati</taxon>
        <taxon>Pseudomonadota</taxon>
        <taxon>Gammaproteobacteria</taxon>
        <taxon>Enterobacterales</taxon>
        <taxon>Enterobacteriaceae</taxon>
        <taxon>Klebsiella/Raoultella group</taxon>
        <taxon>Klebsiella</taxon>
    </lineage>
</organism>
<gene>
    <name evidence="1" type="ORF">DET57_11571</name>
</gene>
<proteinExistence type="predicted"/>
<dbReference type="InterPro" id="IPR016918">
    <property type="entry name" value="UCP029394"/>
</dbReference>
<dbReference type="RefSeq" id="WP_110275837.1">
    <property type="nucleotide sequence ID" value="NZ_QJJG01000015.1"/>
</dbReference>
<evidence type="ECO:0008006" key="3">
    <source>
        <dbReference type="Google" id="ProtNLM"/>
    </source>
</evidence>
<evidence type="ECO:0000313" key="2">
    <source>
        <dbReference type="Proteomes" id="UP000247485"/>
    </source>
</evidence>
<dbReference type="EMBL" id="QJJG01000015">
    <property type="protein sequence ID" value="PXW41397.1"/>
    <property type="molecule type" value="Genomic_DNA"/>
</dbReference>
<dbReference type="PIRSF" id="PIRSF029394">
    <property type="entry name" value="UCP029394"/>
    <property type="match status" value="1"/>
</dbReference>
<dbReference type="InterPro" id="IPR032710">
    <property type="entry name" value="NTF2-like_dom_sf"/>
</dbReference>
<protein>
    <recommendedName>
        <fullName evidence="3">DUF4440 domain-containing protein</fullName>
    </recommendedName>
</protein>